<dbReference type="GeneID" id="19399207"/>
<organism evidence="1 2">
    <name type="scientific">Exserohilum turcicum (strain 28A)</name>
    <name type="common">Northern leaf blight fungus</name>
    <name type="synonym">Setosphaeria turcica</name>
    <dbReference type="NCBI Taxonomy" id="671987"/>
    <lineage>
        <taxon>Eukaryota</taxon>
        <taxon>Fungi</taxon>
        <taxon>Dikarya</taxon>
        <taxon>Ascomycota</taxon>
        <taxon>Pezizomycotina</taxon>
        <taxon>Dothideomycetes</taxon>
        <taxon>Pleosporomycetidae</taxon>
        <taxon>Pleosporales</taxon>
        <taxon>Pleosporineae</taxon>
        <taxon>Pleosporaceae</taxon>
        <taxon>Exserohilum</taxon>
    </lineage>
</organism>
<dbReference type="EMBL" id="KB908833">
    <property type="protein sequence ID" value="EOA83255.1"/>
    <property type="molecule type" value="Genomic_DNA"/>
</dbReference>
<evidence type="ECO:0000313" key="2">
    <source>
        <dbReference type="Proteomes" id="UP000016935"/>
    </source>
</evidence>
<dbReference type="HOGENOM" id="CLU_2832810_0_0_1"/>
<name>R0ID13_EXST2</name>
<dbReference type="AlphaFoldDB" id="R0ID13"/>
<sequence length="66" mass="7512">MPLANRGRKSYAEILRTDPVRREFHVDPLQDPNEDSPSADAEIYVPSRSFERAGARRSGIAQRRVC</sequence>
<protein>
    <submittedName>
        <fullName evidence="1">Uncharacterized protein</fullName>
    </submittedName>
</protein>
<keyword evidence="2" id="KW-1185">Reference proteome</keyword>
<accession>R0ID13</accession>
<dbReference type="RefSeq" id="XP_008029020.1">
    <property type="nucleotide sequence ID" value="XM_008030829.1"/>
</dbReference>
<evidence type="ECO:0000313" key="1">
    <source>
        <dbReference type="EMBL" id="EOA83255.1"/>
    </source>
</evidence>
<reference evidence="1 2" key="2">
    <citation type="journal article" date="2013" name="PLoS Genet.">
        <title>Comparative genome structure, secondary metabolite, and effector coding capacity across Cochliobolus pathogens.</title>
        <authorList>
            <person name="Condon B.J."/>
            <person name="Leng Y."/>
            <person name="Wu D."/>
            <person name="Bushley K.E."/>
            <person name="Ohm R.A."/>
            <person name="Otillar R."/>
            <person name="Martin J."/>
            <person name="Schackwitz W."/>
            <person name="Grimwood J."/>
            <person name="MohdZainudin N."/>
            <person name="Xue C."/>
            <person name="Wang R."/>
            <person name="Manning V.A."/>
            <person name="Dhillon B."/>
            <person name="Tu Z.J."/>
            <person name="Steffenson B.J."/>
            <person name="Salamov A."/>
            <person name="Sun H."/>
            <person name="Lowry S."/>
            <person name="LaButti K."/>
            <person name="Han J."/>
            <person name="Copeland A."/>
            <person name="Lindquist E."/>
            <person name="Barry K."/>
            <person name="Schmutz J."/>
            <person name="Baker S.E."/>
            <person name="Ciuffetti L.M."/>
            <person name="Grigoriev I.V."/>
            <person name="Zhong S."/>
            <person name="Turgeon B.G."/>
        </authorList>
    </citation>
    <scope>NUCLEOTIDE SEQUENCE [LARGE SCALE GENOMIC DNA]</scope>
    <source>
        <strain evidence="2">28A</strain>
    </source>
</reference>
<reference evidence="1 2" key="1">
    <citation type="journal article" date="2012" name="PLoS Pathog.">
        <title>Diverse lifestyles and strategies of plant pathogenesis encoded in the genomes of eighteen Dothideomycetes fungi.</title>
        <authorList>
            <person name="Ohm R.A."/>
            <person name="Feau N."/>
            <person name="Henrissat B."/>
            <person name="Schoch C.L."/>
            <person name="Horwitz B.A."/>
            <person name="Barry K.W."/>
            <person name="Condon B.J."/>
            <person name="Copeland A.C."/>
            <person name="Dhillon B."/>
            <person name="Glaser F."/>
            <person name="Hesse C.N."/>
            <person name="Kosti I."/>
            <person name="LaButti K."/>
            <person name="Lindquist E.A."/>
            <person name="Lucas S."/>
            <person name="Salamov A.A."/>
            <person name="Bradshaw R.E."/>
            <person name="Ciuffetti L."/>
            <person name="Hamelin R.C."/>
            <person name="Kema G.H.J."/>
            <person name="Lawrence C."/>
            <person name="Scott J.A."/>
            <person name="Spatafora J.W."/>
            <person name="Turgeon B.G."/>
            <person name="de Wit P.J.G.M."/>
            <person name="Zhong S."/>
            <person name="Goodwin S.B."/>
            <person name="Grigoriev I.V."/>
        </authorList>
    </citation>
    <scope>NUCLEOTIDE SEQUENCE [LARGE SCALE GENOMIC DNA]</scope>
    <source>
        <strain evidence="2">28A</strain>
    </source>
</reference>
<proteinExistence type="predicted"/>
<dbReference type="Proteomes" id="UP000016935">
    <property type="component" value="Unassembled WGS sequence"/>
</dbReference>
<gene>
    <name evidence="1" type="ORF">SETTUDRAFT_164695</name>
</gene>